<gene>
    <name evidence="2" type="ORF">BO97DRAFT_52987</name>
</gene>
<keyword evidence="1" id="KW-1133">Transmembrane helix</keyword>
<evidence type="ECO:0000256" key="1">
    <source>
        <dbReference type="SAM" id="Phobius"/>
    </source>
</evidence>
<dbReference type="VEuPathDB" id="FungiDB:BO97DRAFT_52987"/>
<name>A0A395I0N6_ASPHC</name>
<keyword evidence="3" id="KW-1185">Reference proteome</keyword>
<protein>
    <submittedName>
        <fullName evidence="2">Uncharacterized protein</fullName>
    </submittedName>
</protein>
<dbReference type="EMBL" id="KZ824282">
    <property type="protein sequence ID" value="RAL12708.1"/>
    <property type="molecule type" value="Genomic_DNA"/>
</dbReference>
<keyword evidence="1" id="KW-0812">Transmembrane</keyword>
<proteinExistence type="predicted"/>
<evidence type="ECO:0000313" key="2">
    <source>
        <dbReference type="EMBL" id="RAL12708.1"/>
    </source>
</evidence>
<dbReference type="RefSeq" id="XP_025551862.1">
    <property type="nucleotide sequence ID" value="XM_025700887.1"/>
</dbReference>
<sequence>MVCGSFLWFAVAWIRTMLPVLYQLGLVSGGLGCSRAWSLYSWFWACGELEFLLGFTVRAVMCFRDGLRIMCLNALRWFSLCTVDEGTVTQS</sequence>
<dbReference type="AlphaFoldDB" id="A0A395I0N6"/>
<keyword evidence="1" id="KW-0472">Membrane</keyword>
<organism evidence="2 3">
    <name type="scientific">Aspergillus homomorphus (strain CBS 101889)</name>
    <dbReference type="NCBI Taxonomy" id="1450537"/>
    <lineage>
        <taxon>Eukaryota</taxon>
        <taxon>Fungi</taxon>
        <taxon>Dikarya</taxon>
        <taxon>Ascomycota</taxon>
        <taxon>Pezizomycotina</taxon>
        <taxon>Eurotiomycetes</taxon>
        <taxon>Eurotiomycetidae</taxon>
        <taxon>Eurotiales</taxon>
        <taxon>Aspergillaceae</taxon>
        <taxon>Aspergillus</taxon>
        <taxon>Aspergillus subgen. Circumdati</taxon>
    </lineage>
</organism>
<feature type="transmembrane region" description="Helical" evidence="1">
    <location>
        <begin position="42"/>
        <end position="60"/>
    </location>
</feature>
<evidence type="ECO:0000313" key="3">
    <source>
        <dbReference type="Proteomes" id="UP000248961"/>
    </source>
</evidence>
<accession>A0A395I0N6</accession>
<reference evidence="2 3" key="1">
    <citation type="submission" date="2018-02" db="EMBL/GenBank/DDBJ databases">
        <title>The genomes of Aspergillus section Nigri reveals drivers in fungal speciation.</title>
        <authorList>
            <consortium name="DOE Joint Genome Institute"/>
            <person name="Vesth T.C."/>
            <person name="Nybo J."/>
            <person name="Theobald S."/>
            <person name="Brandl J."/>
            <person name="Frisvad J.C."/>
            <person name="Nielsen K.F."/>
            <person name="Lyhne E.K."/>
            <person name="Kogle M.E."/>
            <person name="Kuo A."/>
            <person name="Riley R."/>
            <person name="Clum A."/>
            <person name="Nolan M."/>
            <person name="Lipzen A."/>
            <person name="Salamov A."/>
            <person name="Henrissat B."/>
            <person name="Wiebenga A."/>
            <person name="De vries R.P."/>
            <person name="Grigoriev I.V."/>
            <person name="Mortensen U.H."/>
            <person name="Andersen M.R."/>
            <person name="Baker S.E."/>
        </authorList>
    </citation>
    <scope>NUCLEOTIDE SEQUENCE [LARGE SCALE GENOMIC DNA]</scope>
    <source>
        <strain evidence="2 3">CBS 101889</strain>
    </source>
</reference>
<dbReference type="Proteomes" id="UP000248961">
    <property type="component" value="Unassembled WGS sequence"/>
</dbReference>
<dbReference type="GeneID" id="37205176"/>